<organism evidence="1 2">
    <name type="scientific">Peronospora effusa</name>
    <dbReference type="NCBI Taxonomy" id="542832"/>
    <lineage>
        <taxon>Eukaryota</taxon>
        <taxon>Sar</taxon>
        <taxon>Stramenopiles</taxon>
        <taxon>Oomycota</taxon>
        <taxon>Peronosporomycetes</taxon>
        <taxon>Peronosporales</taxon>
        <taxon>Peronosporaceae</taxon>
        <taxon>Peronospora</taxon>
    </lineage>
</organism>
<evidence type="ECO:0000313" key="1">
    <source>
        <dbReference type="EMBL" id="RMX68107.1"/>
    </source>
</evidence>
<comment type="caution">
    <text evidence="1">The sequence shown here is derived from an EMBL/GenBank/DDBJ whole genome shotgun (WGS) entry which is preliminary data.</text>
</comment>
<protein>
    <submittedName>
        <fullName evidence="1">Uncharacterized protein</fullName>
    </submittedName>
</protein>
<dbReference type="AlphaFoldDB" id="A0A3M6VNW7"/>
<name>A0A3M6VNW7_9STRA</name>
<dbReference type="Proteomes" id="UP000282087">
    <property type="component" value="Unassembled WGS sequence"/>
</dbReference>
<reference evidence="1 2" key="1">
    <citation type="submission" date="2018-06" db="EMBL/GenBank/DDBJ databases">
        <title>Comparative genomics of downy mildews reveals potential adaptations to biotrophy.</title>
        <authorList>
            <person name="Fletcher K."/>
            <person name="Klosterman S.J."/>
            <person name="Derevnina L."/>
            <person name="Martin F."/>
            <person name="Koike S."/>
            <person name="Reyes Chin-Wo S."/>
            <person name="Mou B."/>
            <person name="Michelmore R."/>
        </authorList>
    </citation>
    <scope>NUCLEOTIDE SEQUENCE [LARGE SCALE GENOMIC DNA]</scope>
    <source>
        <strain evidence="1 2">R14</strain>
    </source>
</reference>
<sequence length="66" mass="7326">MRVTRVQFPDGKLLLLLLLVAFSTLLFALDFALRFSYGDHNESEHGMDPVAGKTSCSALNRRKASV</sequence>
<accession>A0A3M6VNW7</accession>
<dbReference type="EMBL" id="QLLG01000125">
    <property type="protein sequence ID" value="RMX68107.1"/>
    <property type="molecule type" value="Genomic_DNA"/>
</dbReference>
<evidence type="ECO:0000313" key="2">
    <source>
        <dbReference type="Proteomes" id="UP000282087"/>
    </source>
</evidence>
<gene>
    <name evidence="1" type="ORF">DD238_008486</name>
</gene>
<proteinExistence type="predicted"/>
<keyword evidence="2" id="KW-1185">Reference proteome</keyword>